<dbReference type="Proteomes" id="UP001054837">
    <property type="component" value="Unassembled WGS sequence"/>
</dbReference>
<evidence type="ECO:0000313" key="1">
    <source>
        <dbReference type="EMBL" id="GIY34900.1"/>
    </source>
</evidence>
<protein>
    <submittedName>
        <fullName evidence="1">Uncharacterized protein</fullName>
    </submittedName>
</protein>
<evidence type="ECO:0000313" key="2">
    <source>
        <dbReference type="Proteomes" id="UP001054837"/>
    </source>
</evidence>
<comment type="caution">
    <text evidence="1">The sequence shown here is derived from an EMBL/GenBank/DDBJ whole genome shotgun (WGS) entry which is preliminary data.</text>
</comment>
<organism evidence="1 2">
    <name type="scientific">Caerostris darwini</name>
    <dbReference type="NCBI Taxonomy" id="1538125"/>
    <lineage>
        <taxon>Eukaryota</taxon>
        <taxon>Metazoa</taxon>
        <taxon>Ecdysozoa</taxon>
        <taxon>Arthropoda</taxon>
        <taxon>Chelicerata</taxon>
        <taxon>Arachnida</taxon>
        <taxon>Araneae</taxon>
        <taxon>Araneomorphae</taxon>
        <taxon>Entelegynae</taxon>
        <taxon>Araneoidea</taxon>
        <taxon>Araneidae</taxon>
        <taxon>Caerostris</taxon>
    </lineage>
</organism>
<gene>
    <name evidence="1" type="primary">AVEN_130124_1</name>
    <name evidence="1" type="ORF">CDAR_522201</name>
</gene>
<proteinExistence type="predicted"/>
<accession>A0AAV4SM89</accession>
<reference evidence="1 2" key="1">
    <citation type="submission" date="2021-06" db="EMBL/GenBank/DDBJ databases">
        <title>Caerostris darwini draft genome.</title>
        <authorList>
            <person name="Kono N."/>
            <person name="Arakawa K."/>
        </authorList>
    </citation>
    <scope>NUCLEOTIDE SEQUENCE [LARGE SCALE GENOMIC DNA]</scope>
</reference>
<name>A0AAV4SM89_9ARAC</name>
<keyword evidence="2" id="KW-1185">Reference proteome</keyword>
<dbReference type="EMBL" id="BPLQ01008111">
    <property type="protein sequence ID" value="GIY34900.1"/>
    <property type="molecule type" value="Genomic_DNA"/>
</dbReference>
<dbReference type="AlphaFoldDB" id="A0AAV4SM89"/>
<sequence length="109" mass="12353">MRGGKWSCLISVDFKKLRTKKKKPTAHAFGTCLAPDVEKTSDALGPGWYNFHKLNLGRKVTYPQTFGGAPVVEHPKIKNECEFVKSLSMANMKKMNAKADYLRLYEPDF</sequence>